<proteinExistence type="predicted"/>
<sequence>MTQRSARWKRVLGAALAVFVMLSLTANRSVAHPHVWIDSVVRLIFDDNHHVTALEVEWHFDEFYSLFAVEDLDKNADGKLDEAELRPLAELNVTSLESYRYFTYVKVDGVDAAYEKVRDYSSRFDDGILSLRFVLPLSVPVDPRTAQFSFSSYDPSFYISIEPGRETPVILSDGAPEGCALRLTRGADTETLNLADTDIFDAGGQSIAARFASRATLSCASPAVIQ</sequence>
<comment type="caution">
    <text evidence="1">The sequence shown here is derived from an EMBL/GenBank/DDBJ whole genome shotgun (WGS) entry which is preliminary data.</text>
</comment>
<name>A0A967F2H4_9PROT</name>
<dbReference type="InterPro" id="IPR018247">
    <property type="entry name" value="EF_Hand_1_Ca_BS"/>
</dbReference>
<dbReference type="InterPro" id="IPR010412">
    <property type="entry name" value="DUF1007"/>
</dbReference>
<organism evidence="1 2">
    <name type="scientific">Pelagibius litoralis</name>
    <dbReference type="NCBI Taxonomy" id="374515"/>
    <lineage>
        <taxon>Bacteria</taxon>
        <taxon>Pseudomonadati</taxon>
        <taxon>Pseudomonadota</taxon>
        <taxon>Alphaproteobacteria</taxon>
        <taxon>Rhodospirillales</taxon>
        <taxon>Rhodovibrionaceae</taxon>
        <taxon>Pelagibius</taxon>
    </lineage>
</organism>
<gene>
    <name evidence="1" type="ORF">HBA54_24660</name>
</gene>
<dbReference type="RefSeq" id="WP_167229966.1">
    <property type="nucleotide sequence ID" value="NZ_JAAQPH010000026.1"/>
</dbReference>
<keyword evidence="2" id="KW-1185">Reference proteome</keyword>
<protein>
    <submittedName>
        <fullName evidence="1">DUF1007 family protein</fullName>
    </submittedName>
</protein>
<reference evidence="1" key="1">
    <citation type="submission" date="2020-03" db="EMBL/GenBank/DDBJ databases">
        <title>Genome of Pelagibius litoralis DSM 21314T.</title>
        <authorList>
            <person name="Wang G."/>
        </authorList>
    </citation>
    <scope>NUCLEOTIDE SEQUENCE</scope>
    <source>
        <strain evidence="1">DSM 21314</strain>
    </source>
</reference>
<evidence type="ECO:0000313" key="2">
    <source>
        <dbReference type="Proteomes" id="UP000761264"/>
    </source>
</evidence>
<dbReference type="Proteomes" id="UP000761264">
    <property type="component" value="Unassembled WGS sequence"/>
</dbReference>
<dbReference type="Pfam" id="PF06226">
    <property type="entry name" value="DUF1007"/>
    <property type="match status" value="1"/>
</dbReference>
<accession>A0A967F2H4</accession>
<dbReference type="PROSITE" id="PS00018">
    <property type="entry name" value="EF_HAND_1"/>
    <property type="match status" value="1"/>
</dbReference>
<dbReference type="EMBL" id="JAAQPH010000026">
    <property type="protein sequence ID" value="NIA71792.1"/>
    <property type="molecule type" value="Genomic_DNA"/>
</dbReference>
<evidence type="ECO:0000313" key="1">
    <source>
        <dbReference type="EMBL" id="NIA71792.1"/>
    </source>
</evidence>
<dbReference type="AlphaFoldDB" id="A0A967F2H4"/>